<organism evidence="1 2">
    <name type="scientific">Drouetiella hepatica Uher 2000/2452</name>
    <dbReference type="NCBI Taxonomy" id="904376"/>
    <lineage>
        <taxon>Bacteria</taxon>
        <taxon>Bacillati</taxon>
        <taxon>Cyanobacteriota</taxon>
        <taxon>Cyanophyceae</taxon>
        <taxon>Oculatellales</taxon>
        <taxon>Oculatellaceae</taxon>
        <taxon>Drouetiella</taxon>
    </lineage>
</organism>
<reference evidence="1" key="2">
    <citation type="journal article" date="2022" name="Microbiol. Resour. Announc.">
        <title>Metagenome Sequencing to Explore Phylogenomics of Terrestrial Cyanobacteria.</title>
        <authorList>
            <person name="Ward R.D."/>
            <person name="Stajich J.E."/>
            <person name="Johansen J.R."/>
            <person name="Huntemann M."/>
            <person name="Clum A."/>
            <person name="Foster B."/>
            <person name="Foster B."/>
            <person name="Roux S."/>
            <person name="Palaniappan K."/>
            <person name="Varghese N."/>
            <person name="Mukherjee S."/>
            <person name="Reddy T.B.K."/>
            <person name="Daum C."/>
            <person name="Copeland A."/>
            <person name="Chen I.A."/>
            <person name="Ivanova N.N."/>
            <person name="Kyrpides N.C."/>
            <person name="Shapiro N."/>
            <person name="Eloe-Fadrosh E.A."/>
            <person name="Pietrasiak N."/>
        </authorList>
    </citation>
    <scope>NUCLEOTIDE SEQUENCE</scope>
    <source>
        <strain evidence="1">UHER 2000/2452</strain>
    </source>
</reference>
<comment type="caution">
    <text evidence="1">The sequence shown here is derived from an EMBL/GenBank/DDBJ whole genome shotgun (WGS) entry which is preliminary data.</text>
</comment>
<gene>
    <name evidence="1" type="ORF">KME15_06715</name>
</gene>
<protein>
    <submittedName>
        <fullName evidence="1">Uncharacterized protein</fullName>
    </submittedName>
</protein>
<reference evidence="1" key="1">
    <citation type="submission" date="2021-05" db="EMBL/GenBank/DDBJ databases">
        <authorList>
            <person name="Pietrasiak N."/>
            <person name="Ward R."/>
            <person name="Stajich J.E."/>
            <person name="Kurbessoian T."/>
        </authorList>
    </citation>
    <scope>NUCLEOTIDE SEQUENCE</scope>
    <source>
        <strain evidence="1">UHER 2000/2452</strain>
    </source>
</reference>
<evidence type="ECO:0000313" key="1">
    <source>
        <dbReference type="EMBL" id="MBW4658347.1"/>
    </source>
</evidence>
<name>A0A951Q7U0_9CYAN</name>
<sequence length="91" mass="9559">MHLLPIVLVAVPVAWGIAASCRDLLKVRSTGWNSQPGQPSEILPSATVETLGYIDPGADLKSAVHAVSKGVHTAEVGFGSAIEQIGHFLHH</sequence>
<evidence type="ECO:0000313" key="2">
    <source>
        <dbReference type="Proteomes" id="UP000757435"/>
    </source>
</evidence>
<dbReference type="EMBL" id="JAHHHD010000005">
    <property type="protein sequence ID" value="MBW4658347.1"/>
    <property type="molecule type" value="Genomic_DNA"/>
</dbReference>
<proteinExistence type="predicted"/>
<accession>A0A951Q7U0</accession>
<dbReference type="Proteomes" id="UP000757435">
    <property type="component" value="Unassembled WGS sequence"/>
</dbReference>
<dbReference type="AlphaFoldDB" id="A0A951Q7U0"/>